<name>A0A2Z6MRD6_TRISU</name>
<gene>
    <name evidence="2" type="ORF">TSUD_353870</name>
</gene>
<proteinExistence type="predicted"/>
<dbReference type="EMBL" id="DF973330">
    <property type="protein sequence ID" value="GAU26165.1"/>
    <property type="molecule type" value="Genomic_DNA"/>
</dbReference>
<feature type="compositionally biased region" description="Basic and acidic residues" evidence="1">
    <location>
        <begin position="14"/>
        <end position="68"/>
    </location>
</feature>
<sequence length="131" mass="14906">MGLEVATKRPLRKLVKEVDKKQKLEDAEAEKEVDHEKQKVESTEAEKEVHEKQKLESTEAEKEVDEKKKKGKKKKVESIVEESSDSDMTISPLDDITDDSVYDTSSEEELTAQGRRSANDIKIVTLHNEPP</sequence>
<dbReference type="OrthoDB" id="10507631at2759"/>
<dbReference type="AlphaFoldDB" id="A0A2Z6MRD6"/>
<accession>A0A2Z6MRD6</accession>
<keyword evidence="3" id="KW-1185">Reference proteome</keyword>
<reference evidence="3" key="1">
    <citation type="journal article" date="2017" name="Front. Plant Sci.">
        <title>Climate Clever Clovers: New Paradigm to Reduce the Environmental Footprint of Ruminants by Breeding Low Methanogenic Forages Utilizing Haplotype Variation.</title>
        <authorList>
            <person name="Kaur P."/>
            <person name="Appels R."/>
            <person name="Bayer P.E."/>
            <person name="Keeble-Gagnere G."/>
            <person name="Wang J."/>
            <person name="Hirakawa H."/>
            <person name="Shirasawa K."/>
            <person name="Vercoe P."/>
            <person name="Stefanova K."/>
            <person name="Durmic Z."/>
            <person name="Nichols P."/>
            <person name="Revell C."/>
            <person name="Isobe S.N."/>
            <person name="Edwards D."/>
            <person name="Erskine W."/>
        </authorList>
    </citation>
    <scope>NUCLEOTIDE SEQUENCE [LARGE SCALE GENOMIC DNA]</scope>
    <source>
        <strain evidence="3">cv. Daliak</strain>
    </source>
</reference>
<evidence type="ECO:0000313" key="3">
    <source>
        <dbReference type="Proteomes" id="UP000242715"/>
    </source>
</evidence>
<protein>
    <submittedName>
        <fullName evidence="2">Uncharacterized protein</fullName>
    </submittedName>
</protein>
<evidence type="ECO:0000256" key="1">
    <source>
        <dbReference type="SAM" id="MobiDB-lite"/>
    </source>
</evidence>
<evidence type="ECO:0000313" key="2">
    <source>
        <dbReference type="EMBL" id="GAU26165.1"/>
    </source>
</evidence>
<feature type="compositionally biased region" description="Acidic residues" evidence="1">
    <location>
        <begin position="95"/>
        <end position="110"/>
    </location>
</feature>
<organism evidence="2 3">
    <name type="scientific">Trifolium subterraneum</name>
    <name type="common">Subterranean clover</name>
    <dbReference type="NCBI Taxonomy" id="3900"/>
    <lineage>
        <taxon>Eukaryota</taxon>
        <taxon>Viridiplantae</taxon>
        <taxon>Streptophyta</taxon>
        <taxon>Embryophyta</taxon>
        <taxon>Tracheophyta</taxon>
        <taxon>Spermatophyta</taxon>
        <taxon>Magnoliopsida</taxon>
        <taxon>eudicotyledons</taxon>
        <taxon>Gunneridae</taxon>
        <taxon>Pentapetalae</taxon>
        <taxon>rosids</taxon>
        <taxon>fabids</taxon>
        <taxon>Fabales</taxon>
        <taxon>Fabaceae</taxon>
        <taxon>Papilionoideae</taxon>
        <taxon>50 kb inversion clade</taxon>
        <taxon>NPAAA clade</taxon>
        <taxon>Hologalegina</taxon>
        <taxon>IRL clade</taxon>
        <taxon>Trifolieae</taxon>
        <taxon>Trifolium</taxon>
    </lineage>
</organism>
<dbReference type="Proteomes" id="UP000242715">
    <property type="component" value="Unassembled WGS sequence"/>
</dbReference>
<feature type="region of interest" description="Disordered" evidence="1">
    <location>
        <begin position="1"/>
        <end position="131"/>
    </location>
</feature>